<dbReference type="EMBL" id="JBJQND010000001">
    <property type="protein sequence ID" value="KAL3888726.1"/>
    <property type="molecule type" value="Genomic_DNA"/>
</dbReference>
<evidence type="ECO:0000313" key="5">
    <source>
        <dbReference type="Proteomes" id="UP001634394"/>
    </source>
</evidence>
<feature type="transmembrane region" description="Helical" evidence="2">
    <location>
        <begin position="7"/>
        <end position="29"/>
    </location>
</feature>
<dbReference type="SUPFAM" id="SSF56436">
    <property type="entry name" value="C-type lectin-like"/>
    <property type="match status" value="1"/>
</dbReference>
<dbReference type="CDD" id="cd00037">
    <property type="entry name" value="CLECT"/>
    <property type="match status" value="1"/>
</dbReference>
<evidence type="ECO:0000256" key="2">
    <source>
        <dbReference type="SAM" id="Phobius"/>
    </source>
</evidence>
<evidence type="ECO:0000256" key="1">
    <source>
        <dbReference type="ARBA" id="ARBA00023157"/>
    </source>
</evidence>
<evidence type="ECO:0000259" key="3">
    <source>
        <dbReference type="PROSITE" id="PS50041"/>
    </source>
</evidence>
<keyword evidence="2" id="KW-1133">Transmembrane helix</keyword>
<organism evidence="4 5">
    <name type="scientific">Sinanodonta woodiana</name>
    <name type="common">Chinese pond mussel</name>
    <name type="synonym">Anodonta woodiana</name>
    <dbReference type="NCBI Taxonomy" id="1069815"/>
    <lineage>
        <taxon>Eukaryota</taxon>
        <taxon>Metazoa</taxon>
        <taxon>Spiralia</taxon>
        <taxon>Lophotrochozoa</taxon>
        <taxon>Mollusca</taxon>
        <taxon>Bivalvia</taxon>
        <taxon>Autobranchia</taxon>
        <taxon>Heteroconchia</taxon>
        <taxon>Palaeoheterodonta</taxon>
        <taxon>Unionida</taxon>
        <taxon>Unionoidea</taxon>
        <taxon>Unionidae</taxon>
        <taxon>Unioninae</taxon>
        <taxon>Sinanodonta</taxon>
    </lineage>
</organism>
<gene>
    <name evidence="4" type="ORF">ACJMK2_001089</name>
</gene>
<proteinExistence type="predicted"/>
<comment type="caution">
    <text evidence="4">The sequence shown here is derived from an EMBL/GenBank/DDBJ whole genome shotgun (WGS) entry which is preliminary data.</text>
</comment>
<dbReference type="InterPro" id="IPR016187">
    <property type="entry name" value="CTDL_fold"/>
</dbReference>
<dbReference type="InterPro" id="IPR018378">
    <property type="entry name" value="C-type_lectin_CS"/>
</dbReference>
<keyword evidence="5" id="KW-1185">Reference proteome</keyword>
<dbReference type="PROSITE" id="PS50041">
    <property type="entry name" value="C_TYPE_LECTIN_2"/>
    <property type="match status" value="1"/>
</dbReference>
<protein>
    <recommendedName>
        <fullName evidence="3">C-type lectin domain-containing protein</fullName>
    </recommendedName>
</protein>
<keyword evidence="2" id="KW-0472">Membrane</keyword>
<feature type="domain" description="C-type lectin" evidence="3">
    <location>
        <begin position="44"/>
        <end position="167"/>
    </location>
</feature>
<reference evidence="4 5" key="1">
    <citation type="submission" date="2024-11" db="EMBL/GenBank/DDBJ databases">
        <title>Chromosome-level genome assembly of the freshwater bivalve Anodonta woodiana.</title>
        <authorList>
            <person name="Chen X."/>
        </authorList>
    </citation>
    <scope>NUCLEOTIDE SEQUENCE [LARGE SCALE GENOMIC DNA]</scope>
    <source>
        <strain evidence="4">MN2024</strain>
        <tissue evidence="4">Gills</tissue>
    </source>
</reference>
<dbReference type="PROSITE" id="PS00615">
    <property type="entry name" value="C_TYPE_LECTIN_1"/>
    <property type="match status" value="1"/>
</dbReference>
<dbReference type="Gene3D" id="3.10.100.10">
    <property type="entry name" value="Mannose-Binding Protein A, subunit A"/>
    <property type="match status" value="1"/>
</dbReference>
<accession>A0ABD3XR70</accession>
<dbReference type="Pfam" id="PF00059">
    <property type="entry name" value="Lectin_C"/>
    <property type="match status" value="1"/>
</dbReference>
<dbReference type="AlphaFoldDB" id="A0ABD3XR70"/>
<sequence length="210" mass="24047">MDKTHRIFFVLCVHFVVLFVLDHFIPYIMCGNAAGSCPTGFELHGRKCYIALDQEANWPNAKEYCTIIGGKLAGIANNREQAIIAKLMSENKDTTTKQHYWLDGSDILVGGKWRWMGDRGKSVPFTYTNWYPGEPNFKNERCLEARYEWQSQWNNAPCGIAKRFICEAGFTGDGRSLMQTLLVPKLWANKLQFKSSQRIISDELSPPNRK</sequence>
<dbReference type="PANTHER" id="PTHR22803">
    <property type="entry name" value="MANNOSE, PHOSPHOLIPASE, LECTIN RECEPTOR RELATED"/>
    <property type="match status" value="1"/>
</dbReference>
<dbReference type="InterPro" id="IPR050111">
    <property type="entry name" value="C-type_lectin/snaclec_domain"/>
</dbReference>
<name>A0ABD3XR70_SINWO</name>
<dbReference type="SMART" id="SM00034">
    <property type="entry name" value="CLECT"/>
    <property type="match status" value="1"/>
</dbReference>
<evidence type="ECO:0000313" key="4">
    <source>
        <dbReference type="EMBL" id="KAL3888726.1"/>
    </source>
</evidence>
<dbReference type="InterPro" id="IPR001304">
    <property type="entry name" value="C-type_lectin-like"/>
</dbReference>
<keyword evidence="2" id="KW-0812">Transmembrane</keyword>
<dbReference type="InterPro" id="IPR016186">
    <property type="entry name" value="C-type_lectin-like/link_sf"/>
</dbReference>
<keyword evidence="1" id="KW-1015">Disulfide bond</keyword>
<dbReference type="Proteomes" id="UP001634394">
    <property type="component" value="Unassembled WGS sequence"/>
</dbReference>